<dbReference type="SUPFAM" id="SSF51735">
    <property type="entry name" value="NAD(P)-binding Rossmann-fold domains"/>
    <property type="match status" value="1"/>
</dbReference>
<dbReference type="Pfam" id="PF13380">
    <property type="entry name" value="CoA_binding_2"/>
    <property type="match status" value="1"/>
</dbReference>
<dbReference type="AlphaFoldDB" id="A0A7V5VFH3"/>
<feature type="domain" description="CoA-binding" evidence="1">
    <location>
        <begin position="7"/>
        <end position="100"/>
    </location>
</feature>
<reference evidence="2" key="1">
    <citation type="journal article" date="2020" name="mSystems">
        <title>Genome- and Community-Level Interaction Insights into Carbon Utilization and Element Cycling Functions of Hydrothermarchaeota in Hydrothermal Sediment.</title>
        <authorList>
            <person name="Zhou Z."/>
            <person name="Liu Y."/>
            <person name="Xu W."/>
            <person name="Pan J."/>
            <person name="Luo Z.H."/>
            <person name="Li M."/>
        </authorList>
    </citation>
    <scope>NUCLEOTIDE SEQUENCE [LARGE SCALE GENOMIC DNA]</scope>
    <source>
        <strain evidence="2">HyVt-460</strain>
    </source>
</reference>
<evidence type="ECO:0000259" key="1">
    <source>
        <dbReference type="SMART" id="SM00881"/>
    </source>
</evidence>
<dbReference type="SMART" id="SM00881">
    <property type="entry name" value="CoA_binding"/>
    <property type="match status" value="1"/>
</dbReference>
<evidence type="ECO:0000313" key="2">
    <source>
        <dbReference type="EMBL" id="HHM02800.1"/>
    </source>
</evidence>
<dbReference type="InterPro" id="IPR036291">
    <property type="entry name" value="NAD(P)-bd_dom_sf"/>
</dbReference>
<dbReference type="Proteomes" id="UP000885771">
    <property type="component" value="Unassembled WGS sequence"/>
</dbReference>
<accession>A0A7V5VFH3</accession>
<dbReference type="PANTHER" id="PTHR33303:SF2">
    <property type="entry name" value="COA-BINDING DOMAIN-CONTAINING PROTEIN"/>
    <property type="match status" value="1"/>
</dbReference>
<comment type="caution">
    <text evidence="2">The sequence shown here is derived from an EMBL/GenBank/DDBJ whole genome shotgun (WGS) entry which is preliminary data.</text>
</comment>
<dbReference type="PANTHER" id="PTHR33303">
    <property type="entry name" value="CYTOPLASMIC PROTEIN-RELATED"/>
    <property type="match status" value="1"/>
</dbReference>
<gene>
    <name evidence="2" type="ORF">ENJ15_07275</name>
</gene>
<name>A0A7V5VFH3_CALAY</name>
<dbReference type="Gene3D" id="3.40.50.720">
    <property type="entry name" value="NAD(P)-binding Rossmann-like Domain"/>
    <property type="match status" value="1"/>
</dbReference>
<dbReference type="InterPro" id="IPR003781">
    <property type="entry name" value="CoA-bd"/>
</dbReference>
<protein>
    <submittedName>
        <fullName evidence="2">CoA-binding protein</fullName>
    </submittedName>
</protein>
<organism evidence="2">
    <name type="scientific">Caldithrix abyssi</name>
    <dbReference type="NCBI Taxonomy" id="187145"/>
    <lineage>
        <taxon>Bacteria</taxon>
        <taxon>Pseudomonadati</taxon>
        <taxon>Calditrichota</taxon>
        <taxon>Calditrichia</taxon>
        <taxon>Calditrichales</taxon>
        <taxon>Calditrichaceae</taxon>
        <taxon>Caldithrix</taxon>
    </lineage>
</organism>
<sequence length="133" mass="15042">MEKMELLLRNSSTIAVVGLSPDPWRPSHEVTRYMREQGYTIIPVNPNHKEILGLECYPDLLSVPGSVDIVNIFRRSQAVPAIVEQAITIKAGTVWMQLGVYHEEAARIAREAGLTVIMERCIKIEHMRIFSAK</sequence>
<dbReference type="EMBL" id="DRLI01000280">
    <property type="protein sequence ID" value="HHM02800.1"/>
    <property type="molecule type" value="Genomic_DNA"/>
</dbReference>
<proteinExistence type="predicted"/>